<evidence type="ECO:0000313" key="2">
    <source>
        <dbReference type="EMBL" id="MBM3331549.1"/>
    </source>
</evidence>
<proteinExistence type="predicted"/>
<accession>A0A937XFQ7</accession>
<feature type="domain" description="Transglutaminase-like" evidence="1">
    <location>
        <begin position="159"/>
        <end position="218"/>
    </location>
</feature>
<dbReference type="Proteomes" id="UP000779900">
    <property type="component" value="Unassembled WGS sequence"/>
</dbReference>
<organism evidence="2 3">
    <name type="scientific">candidate division WOR-3 bacterium</name>
    <dbReference type="NCBI Taxonomy" id="2052148"/>
    <lineage>
        <taxon>Bacteria</taxon>
        <taxon>Bacteria division WOR-3</taxon>
    </lineage>
</organism>
<gene>
    <name evidence="2" type="ORF">FJY68_06810</name>
</gene>
<dbReference type="InterPro" id="IPR038765">
    <property type="entry name" value="Papain-like_cys_pep_sf"/>
</dbReference>
<sequence length="370" mass="41205">MNTICLLLCLLALPGADSSLRSSYALAGSNAGQLKLALSRLPAEQRPAAEFLLQNMPAVDLAQMPAPMLEENVALAFKARELLPWGRRVPDELFRHYVLPHRVTQEPLSNWRRMFFDSLYPLVRNCTTMTEAARQVNTWTGRKATYKPNAPRDQGPLQTLLSGWGRCEELVILYADACRAIGIPVRQAYTPYWTAGDGNHAWPEIWIDGQWFPAHAFEAVDSLHFRFKKDTIRTAYVFAVSYGVPENAEGVYRREPGCAVINVTSDYTPTGLLRVFASRSGEVAIGVPVCVSVFNSGALRPVARDTTGDDGWWSIPTGVGEVCVTAGYRSDSCGAIARIVARETTDIRFDLDDPQQLPPKFWLWYPLPEP</sequence>
<evidence type="ECO:0000313" key="3">
    <source>
        <dbReference type="Proteomes" id="UP000779900"/>
    </source>
</evidence>
<dbReference type="AlphaFoldDB" id="A0A937XFQ7"/>
<protein>
    <submittedName>
        <fullName evidence="2">Transglutaminase domain-containing protein</fullName>
    </submittedName>
</protein>
<name>A0A937XFQ7_UNCW3</name>
<evidence type="ECO:0000259" key="1">
    <source>
        <dbReference type="SMART" id="SM00460"/>
    </source>
</evidence>
<dbReference type="PANTHER" id="PTHR35532:SF5">
    <property type="entry name" value="CARBOHYDRATE-BINDING DOMAIN-CONTAINING PROTEIN"/>
    <property type="match status" value="1"/>
</dbReference>
<dbReference type="PANTHER" id="PTHR35532">
    <property type="entry name" value="SIMILAR TO POLYHYDROXYALKANOATE DEPOLYMERASE"/>
    <property type="match status" value="1"/>
</dbReference>
<dbReference type="InterPro" id="IPR002931">
    <property type="entry name" value="Transglutaminase-like"/>
</dbReference>
<dbReference type="EMBL" id="VGIR01000034">
    <property type="protein sequence ID" value="MBM3331549.1"/>
    <property type="molecule type" value="Genomic_DNA"/>
</dbReference>
<dbReference type="Pfam" id="PF01841">
    <property type="entry name" value="Transglut_core"/>
    <property type="match status" value="1"/>
</dbReference>
<reference evidence="2" key="1">
    <citation type="submission" date="2019-03" db="EMBL/GenBank/DDBJ databases">
        <title>Lake Tanganyika Metagenome-Assembled Genomes (MAGs).</title>
        <authorList>
            <person name="Tran P."/>
        </authorList>
    </citation>
    <scope>NUCLEOTIDE SEQUENCE</scope>
    <source>
        <strain evidence="2">K_DeepCast_150m_m2_040</strain>
    </source>
</reference>
<dbReference type="Gene3D" id="2.60.40.1120">
    <property type="entry name" value="Carboxypeptidase-like, regulatory domain"/>
    <property type="match status" value="1"/>
</dbReference>
<dbReference type="SMART" id="SM00460">
    <property type="entry name" value="TGc"/>
    <property type="match status" value="1"/>
</dbReference>
<dbReference type="Gene3D" id="3.10.620.30">
    <property type="match status" value="1"/>
</dbReference>
<comment type="caution">
    <text evidence="2">The sequence shown here is derived from an EMBL/GenBank/DDBJ whole genome shotgun (WGS) entry which is preliminary data.</text>
</comment>
<dbReference type="SUPFAM" id="SSF54001">
    <property type="entry name" value="Cysteine proteinases"/>
    <property type="match status" value="1"/>
</dbReference>